<gene>
    <name evidence="3" type="ORF">LMG27177_01153</name>
</gene>
<dbReference type="InterPro" id="IPR030392">
    <property type="entry name" value="S74_ICA"/>
</dbReference>
<reference evidence="3 4" key="1">
    <citation type="submission" date="2020-04" db="EMBL/GenBank/DDBJ databases">
        <authorList>
            <person name="De Canck E."/>
        </authorList>
    </citation>
    <scope>NUCLEOTIDE SEQUENCE [LARGE SCALE GENOMIC DNA]</scope>
    <source>
        <strain evidence="3 4">LMG 27177</strain>
    </source>
</reference>
<evidence type="ECO:0000256" key="1">
    <source>
        <dbReference type="SAM" id="MobiDB-lite"/>
    </source>
</evidence>
<feature type="region of interest" description="Disordered" evidence="1">
    <location>
        <begin position="69"/>
        <end position="93"/>
    </location>
</feature>
<feature type="compositionally biased region" description="Polar residues" evidence="1">
    <location>
        <begin position="72"/>
        <end position="84"/>
    </location>
</feature>
<accession>A0A6J5FK03</accession>
<dbReference type="RefSeq" id="WP_175158501.1">
    <property type="nucleotide sequence ID" value="NZ_CADIKI010000003.1"/>
</dbReference>
<dbReference type="EMBL" id="CADIKI010000003">
    <property type="protein sequence ID" value="CAB3782048.1"/>
    <property type="molecule type" value="Genomic_DNA"/>
</dbReference>
<dbReference type="Pfam" id="PF13884">
    <property type="entry name" value="Peptidase_S74"/>
    <property type="match status" value="1"/>
</dbReference>
<evidence type="ECO:0000313" key="4">
    <source>
        <dbReference type="Proteomes" id="UP000494252"/>
    </source>
</evidence>
<evidence type="ECO:0000313" key="3">
    <source>
        <dbReference type="EMBL" id="CAB3782048.1"/>
    </source>
</evidence>
<feature type="domain" description="Peptidase S74" evidence="2">
    <location>
        <begin position="311"/>
        <end position="386"/>
    </location>
</feature>
<evidence type="ECO:0000259" key="2">
    <source>
        <dbReference type="PROSITE" id="PS51688"/>
    </source>
</evidence>
<name>A0A6J5FK03_9BURK</name>
<keyword evidence="4" id="KW-1185">Reference proteome</keyword>
<sequence>MRHCFEQPDLPALAFRKAFGKNRASTLEGGGKGGGSAPSAPDPYTVANATTQTNTDTAAYNKALNLNNYSNPFGSQQSTQTGTDPKTGAPIYNTSISASQPLQNLINGSLSQAGNSNTTLNNSLFGLSSLGSQISPQAAQQANQQGQQAAYAAQTQYLDPQFAQGQSSMESQLANQGLTPGSQAYTNAMTNFNNAKQQAYSNAANQSVLTGSQIGSQLLNNQLASVGTQANLYGQQASLSQLPYSQLSSLAGLIPGNTGTSQSAAQPANIAQAFQNQYNGQLNAYNAATGSSNSIMSGLFGLGSSAIGAFSDRRLKTDVEATDARLDSGLPIYRYRYVWDAPGVRRAGVMADEVKHVFPHAVHTDSSGFDKVDYDAIGGRHVLAIR</sequence>
<dbReference type="PROSITE" id="PS51688">
    <property type="entry name" value="ICA"/>
    <property type="match status" value="1"/>
</dbReference>
<feature type="region of interest" description="Disordered" evidence="1">
    <location>
        <begin position="25"/>
        <end position="48"/>
    </location>
</feature>
<proteinExistence type="predicted"/>
<dbReference type="Proteomes" id="UP000494252">
    <property type="component" value="Unassembled WGS sequence"/>
</dbReference>
<organism evidence="3 4">
    <name type="scientific">Paraburkholderia fynbosensis</name>
    <dbReference type="NCBI Taxonomy" id="1200993"/>
    <lineage>
        <taxon>Bacteria</taxon>
        <taxon>Pseudomonadati</taxon>
        <taxon>Pseudomonadota</taxon>
        <taxon>Betaproteobacteria</taxon>
        <taxon>Burkholderiales</taxon>
        <taxon>Burkholderiaceae</taxon>
        <taxon>Paraburkholderia</taxon>
    </lineage>
</organism>
<dbReference type="AlphaFoldDB" id="A0A6J5FK03"/>
<protein>
    <recommendedName>
        <fullName evidence="2">Peptidase S74 domain-containing protein</fullName>
    </recommendedName>
</protein>